<dbReference type="AlphaFoldDB" id="A0A2T0AIW9"/>
<keyword evidence="2" id="KW-0812">Transmembrane</keyword>
<sequence>MALQSAAVERCPETDEDEEAGSHIDLRKRNQAFQSKVGKVNKLKQPDPLERKALPRWIIWLFLFLIVGGFGLELLQQIYNFFSRLR</sequence>
<feature type="transmembrane region" description="Helical" evidence="2">
    <location>
        <begin position="57"/>
        <end position="75"/>
    </location>
</feature>
<organism evidence="3 4">
    <name type="scientific">Rhodotorula toruloides</name>
    <name type="common">Yeast</name>
    <name type="synonym">Rhodosporidium toruloides</name>
    <dbReference type="NCBI Taxonomy" id="5286"/>
    <lineage>
        <taxon>Eukaryota</taxon>
        <taxon>Fungi</taxon>
        <taxon>Dikarya</taxon>
        <taxon>Basidiomycota</taxon>
        <taxon>Pucciniomycotina</taxon>
        <taxon>Microbotryomycetes</taxon>
        <taxon>Sporidiobolales</taxon>
        <taxon>Sporidiobolaceae</taxon>
        <taxon>Rhodotorula</taxon>
    </lineage>
</organism>
<dbReference type="OrthoDB" id="2523617at2759"/>
<keyword evidence="2" id="KW-0472">Membrane</keyword>
<evidence type="ECO:0000256" key="1">
    <source>
        <dbReference type="SAM" id="MobiDB-lite"/>
    </source>
</evidence>
<keyword evidence="2" id="KW-1133">Transmembrane helix</keyword>
<proteinExistence type="predicted"/>
<evidence type="ECO:0000256" key="2">
    <source>
        <dbReference type="SAM" id="Phobius"/>
    </source>
</evidence>
<protein>
    <recommendedName>
        <fullName evidence="5">Stress-associated endoplasmic reticulum protein</fullName>
    </recommendedName>
</protein>
<accession>A0A2T0AIW9</accession>
<evidence type="ECO:0000313" key="3">
    <source>
        <dbReference type="EMBL" id="PRQ77967.1"/>
    </source>
</evidence>
<evidence type="ECO:0008006" key="5">
    <source>
        <dbReference type="Google" id="ProtNLM"/>
    </source>
</evidence>
<feature type="region of interest" description="Disordered" evidence="1">
    <location>
        <begin position="1"/>
        <end position="22"/>
    </location>
</feature>
<dbReference type="EMBL" id="LCTV02000001">
    <property type="protein sequence ID" value="PRQ77967.1"/>
    <property type="molecule type" value="Genomic_DNA"/>
</dbReference>
<gene>
    <name evidence="3" type="ORF">AAT19DRAFT_9035</name>
</gene>
<reference evidence="3 4" key="1">
    <citation type="journal article" date="2018" name="Elife">
        <title>Functional genomics of lipid metabolism in the oleaginous yeast Rhodosporidium toruloides.</title>
        <authorList>
            <person name="Coradetti S.T."/>
            <person name="Pinel D."/>
            <person name="Geiselman G."/>
            <person name="Ito M."/>
            <person name="Mondo S."/>
            <person name="Reilly M.C."/>
            <person name="Cheng Y.F."/>
            <person name="Bauer S."/>
            <person name="Grigoriev I."/>
            <person name="Gladden J.M."/>
            <person name="Simmons B.A."/>
            <person name="Brem R."/>
            <person name="Arkin A.P."/>
            <person name="Skerker J.M."/>
        </authorList>
    </citation>
    <scope>NUCLEOTIDE SEQUENCE [LARGE SCALE GENOMIC DNA]</scope>
    <source>
        <strain evidence="3 4">NBRC 0880</strain>
    </source>
</reference>
<evidence type="ECO:0000313" key="4">
    <source>
        <dbReference type="Proteomes" id="UP000239560"/>
    </source>
</evidence>
<comment type="caution">
    <text evidence="3">The sequence shown here is derived from an EMBL/GenBank/DDBJ whole genome shotgun (WGS) entry which is preliminary data.</text>
</comment>
<name>A0A2T0AIW9_RHOTO</name>
<dbReference type="Proteomes" id="UP000239560">
    <property type="component" value="Unassembled WGS sequence"/>
</dbReference>